<comment type="caution">
    <text evidence="3">The sequence shown here is derived from an EMBL/GenBank/DDBJ whole genome shotgun (WGS) entry which is preliminary data.</text>
</comment>
<keyword evidence="1" id="KW-0328">Glycosyltransferase</keyword>
<proteinExistence type="predicted"/>
<name>A0ABW2L200_9BACT</name>
<dbReference type="Pfam" id="PF01531">
    <property type="entry name" value="Glyco_transf_11"/>
    <property type="match status" value="1"/>
</dbReference>
<evidence type="ECO:0000256" key="2">
    <source>
        <dbReference type="ARBA" id="ARBA00022679"/>
    </source>
</evidence>
<gene>
    <name evidence="3" type="ORF">ACFQY0_00255</name>
</gene>
<reference evidence="4" key="1">
    <citation type="journal article" date="2019" name="Int. J. Syst. Evol. Microbiol.">
        <title>The Global Catalogue of Microorganisms (GCM) 10K type strain sequencing project: providing services to taxonomists for standard genome sequencing and annotation.</title>
        <authorList>
            <consortium name="The Broad Institute Genomics Platform"/>
            <consortium name="The Broad Institute Genome Sequencing Center for Infectious Disease"/>
            <person name="Wu L."/>
            <person name="Ma J."/>
        </authorList>
    </citation>
    <scope>NUCLEOTIDE SEQUENCE [LARGE SCALE GENOMIC DNA]</scope>
    <source>
        <strain evidence="4">CGMCC 4.1467</strain>
    </source>
</reference>
<protein>
    <submittedName>
        <fullName evidence="3">Alpha-1,2-fucosyltransferase</fullName>
    </submittedName>
</protein>
<evidence type="ECO:0000313" key="3">
    <source>
        <dbReference type="EMBL" id="MFC7335590.1"/>
    </source>
</evidence>
<dbReference type="CDD" id="cd11301">
    <property type="entry name" value="Fut1_Fut2_like"/>
    <property type="match status" value="1"/>
</dbReference>
<dbReference type="PANTHER" id="PTHR11927:SF9">
    <property type="entry name" value="L-FUCOSYLTRANSFERASE"/>
    <property type="match status" value="1"/>
</dbReference>
<dbReference type="EMBL" id="JBHTBS010000001">
    <property type="protein sequence ID" value="MFC7335590.1"/>
    <property type="molecule type" value="Genomic_DNA"/>
</dbReference>
<dbReference type="InterPro" id="IPR002516">
    <property type="entry name" value="Glyco_trans_11"/>
</dbReference>
<dbReference type="RefSeq" id="WP_379707849.1">
    <property type="nucleotide sequence ID" value="NZ_JBHTBS010000001.1"/>
</dbReference>
<organism evidence="3 4">
    <name type="scientific">Haloferula chungangensis</name>
    <dbReference type="NCBI Taxonomy" id="1048331"/>
    <lineage>
        <taxon>Bacteria</taxon>
        <taxon>Pseudomonadati</taxon>
        <taxon>Verrucomicrobiota</taxon>
        <taxon>Verrucomicrobiia</taxon>
        <taxon>Verrucomicrobiales</taxon>
        <taxon>Verrucomicrobiaceae</taxon>
        <taxon>Haloferula</taxon>
    </lineage>
</organism>
<sequence length="302" mass="34544">MPVVARIWGGLGNQMFAYAFARALALRNGDELLLDTRSGFVGDPYGRVYCLDKYQISFPEATGLDCRPDQLGSIARRLKKMRNGSRDLKEATYVEEPKNPAFMPEIAAMDTSSRRVLFKGYWQSPRYFEDYADEIRRDFTVVASLDDHTRKIQKAMAGCDAIGLHARRLHQVHAGQEASGPKAGVKQISVDYYRTAVAKMTEGLANPHLFCFGDAKDWLRENLDFDLPMTIVEGRDGDEWAYQDIHLISQCQRFAIANSSFSWWGAWLSKAPNKQIYYPLPKSWSWFWNDDIIPDDWMAIEC</sequence>
<evidence type="ECO:0000313" key="4">
    <source>
        <dbReference type="Proteomes" id="UP001596472"/>
    </source>
</evidence>
<accession>A0ABW2L200</accession>
<dbReference type="PANTHER" id="PTHR11927">
    <property type="entry name" value="GALACTOSIDE 2-L-FUCOSYLTRANSFERASE"/>
    <property type="match status" value="1"/>
</dbReference>
<evidence type="ECO:0000256" key="1">
    <source>
        <dbReference type="ARBA" id="ARBA00022676"/>
    </source>
</evidence>
<keyword evidence="4" id="KW-1185">Reference proteome</keyword>
<dbReference type="Proteomes" id="UP001596472">
    <property type="component" value="Unassembled WGS sequence"/>
</dbReference>
<keyword evidence="2" id="KW-0808">Transferase</keyword>